<feature type="compositionally biased region" description="Basic and acidic residues" evidence="1">
    <location>
        <begin position="1"/>
        <end position="14"/>
    </location>
</feature>
<feature type="compositionally biased region" description="Basic and acidic residues" evidence="1">
    <location>
        <begin position="72"/>
        <end position="81"/>
    </location>
</feature>
<reference evidence="2 3" key="1">
    <citation type="submission" date="2017-11" db="EMBL/GenBank/DDBJ databases">
        <title>Draft genome of Arthrobacter agilis strain UMCV2, a plant growth-promoting rhizobacterium and biocontrol capacity of phytopathogenic fungi.</title>
        <authorList>
            <person name="Martinez-Camara R."/>
            <person name="Santoyo G."/>
            <person name="Moreno-Hagelsieb G."/>
            <person name="Valencia-Cantero E."/>
        </authorList>
    </citation>
    <scope>NUCLEOTIDE SEQUENCE [LARGE SCALE GENOMIC DNA]</scope>
    <source>
        <strain evidence="2 3">UMCV2</strain>
    </source>
</reference>
<name>A0A2L0UEJ5_9MICC</name>
<dbReference type="AlphaFoldDB" id="A0A2L0UEJ5"/>
<evidence type="ECO:0000313" key="3">
    <source>
        <dbReference type="Proteomes" id="UP000239187"/>
    </source>
</evidence>
<evidence type="ECO:0000256" key="1">
    <source>
        <dbReference type="SAM" id="MobiDB-lite"/>
    </source>
</evidence>
<dbReference type="EMBL" id="CP024915">
    <property type="protein sequence ID" value="AUZ87684.1"/>
    <property type="molecule type" value="Genomic_DNA"/>
</dbReference>
<feature type="region of interest" description="Disordered" evidence="1">
    <location>
        <begin position="45"/>
        <end position="81"/>
    </location>
</feature>
<evidence type="ECO:0000313" key="2">
    <source>
        <dbReference type="EMBL" id="AUZ87684.1"/>
    </source>
</evidence>
<accession>A0A2L0UEJ5</accession>
<sequence length="81" mass="8428">MDQPTEEHHLKDLGSTEGIDPTDVGQIQDGPLTAADEVDLIANQAVPDGDPSVETLAGNVGLEDSPADNPTTDDRFTGGSR</sequence>
<gene>
    <name evidence="2" type="ORF">CVO76_08625</name>
</gene>
<proteinExistence type="predicted"/>
<feature type="region of interest" description="Disordered" evidence="1">
    <location>
        <begin position="1"/>
        <end position="31"/>
    </location>
</feature>
<dbReference type="RefSeq" id="WP_133082487.1">
    <property type="nucleotide sequence ID" value="NZ_CP024915.1"/>
</dbReference>
<organism evidence="2 3">
    <name type="scientific">Arthrobacter agilis</name>
    <dbReference type="NCBI Taxonomy" id="37921"/>
    <lineage>
        <taxon>Bacteria</taxon>
        <taxon>Bacillati</taxon>
        <taxon>Actinomycetota</taxon>
        <taxon>Actinomycetes</taxon>
        <taxon>Micrococcales</taxon>
        <taxon>Micrococcaceae</taxon>
        <taxon>Arthrobacter</taxon>
    </lineage>
</organism>
<dbReference type="Proteomes" id="UP000239187">
    <property type="component" value="Chromosome"/>
</dbReference>
<protein>
    <submittedName>
        <fullName evidence="2">Uncharacterized protein</fullName>
    </submittedName>
</protein>